<keyword evidence="1" id="KW-0678">Repressor</keyword>
<evidence type="ECO:0000256" key="3">
    <source>
        <dbReference type="ARBA" id="ARBA00023125"/>
    </source>
</evidence>
<evidence type="ECO:0000256" key="4">
    <source>
        <dbReference type="ARBA" id="ARBA00023163"/>
    </source>
</evidence>
<comment type="caution">
    <text evidence="6">The sequence shown here is derived from an EMBL/GenBank/DDBJ whole genome shotgun (WGS) entry which is preliminary data.</text>
</comment>
<name>A0ABS5PSM3_9FIRM</name>
<dbReference type="PROSITE" id="PS50937">
    <property type="entry name" value="HTH_MERR_2"/>
    <property type="match status" value="1"/>
</dbReference>
<evidence type="ECO:0000259" key="5">
    <source>
        <dbReference type="PROSITE" id="PS50937"/>
    </source>
</evidence>
<dbReference type="InterPro" id="IPR047057">
    <property type="entry name" value="MerR_fam"/>
</dbReference>
<dbReference type="RefSeq" id="WP_213237251.1">
    <property type="nucleotide sequence ID" value="NZ_JAHBCL010000020.1"/>
</dbReference>
<keyword evidence="2" id="KW-0805">Transcription regulation</keyword>
<evidence type="ECO:0000256" key="1">
    <source>
        <dbReference type="ARBA" id="ARBA00022491"/>
    </source>
</evidence>
<dbReference type="SUPFAM" id="SSF46955">
    <property type="entry name" value="Putative DNA-binding domain"/>
    <property type="match status" value="1"/>
</dbReference>
<reference evidence="6 7" key="1">
    <citation type="submission" date="2021-05" db="EMBL/GenBank/DDBJ databases">
        <title>Fusibacter ferrireducens sp. nov., an anaerobic, sulfur- and Fe-reducing bacterium isolated from the mangrove sediment.</title>
        <authorList>
            <person name="Qiu D."/>
        </authorList>
    </citation>
    <scope>NUCLEOTIDE SEQUENCE [LARGE SCALE GENOMIC DNA]</scope>
    <source>
        <strain evidence="6 7">DSM 12116</strain>
    </source>
</reference>
<accession>A0ABS5PSM3</accession>
<dbReference type="Proteomes" id="UP000746471">
    <property type="component" value="Unassembled WGS sequence"/>
</dbReference>
<evidence type="ECO:0000313" key="7">
    <source>
        <dbReference type="Proteomes" id="UP000746471"/>
    </source>
</evidence>
<feature type="domain" description="HTH merR-type" evidence="5">
    <location>
        <begin position="1"/>
        <end position="68"/>
    </location>
</feature>
<protein>
    <submittedName>
        <fullName evidence="6">MerR family transcriptional regulator</fullName>
    </submittedName>
</protein>
<keyword evidence="7" id="KW-1185">Reference proteome</keyword>
<dbReference type="InterPro" id="IPR000551">
    <property type="entry name" value="MerR-type_HTH_dom"/>
</dbReference>
<evidence type="ECO:0000256" key="2">
    <source>
        <dbReference type="ARBA" id="ARBA00023015"/>
    </source>
</evidence>
<organism evidence="6 7">
    <name type="scientific">Fusibacter paucivorans</name>
    <dbReference type="NCBI Taxonomy" id="76009"/>
    <lineage>
        <taxon>Bacteria</taxon>
        <taxon>Bacillati</taxon>
        <taxon>Bacillota</taxon>
        <taxon>Clostridia</taxon>
        <taxon>Eubacteriales</taxon>
        <taxon>Eubacteriales Family XII. Incertae Sedis</taxon>
        <taxon>Fusibacter</taxon>
    </lineage>
</organism>
<gene>
    <name evidence="6" type="ORF">KHM83_11960</name>
</gene>
<dbReference type="InterPro" id="IPR009061">
    <property type="entry name" value="DNA-bd_dom_put_sf"/>
</dbReference>
<dbReference type="Gene3D" id="1.10.1660.10">
    <property type="match status" value="1"/>
</dbReference>
<dbReference type="Pfam" id="PF13411">
    <property type="entry name" value="MerR_1"/>
    <property type="match status" value="1"/>
</dbReference>
<keyword evidence="3" id="KW-0238">DNA-binding</keyword>
<dbReference type="PANTHER" id="PTHR30204:SF69">
    <property type="entry name" value="MERR-FAMILY TRANSCRIPTIONAL REGULATOR"/>
    <property type="match status" value="1"/>
</dbReference>
<sequence>MLIKEVCNRCNLTKKAIHYYETQELIHPIILENGYRDFSNDDLVILKEISILRQCGISIASIRDIVNSSNKSAALTKYQYIIKLRIQQLNDKQELMNQLIDDYNINQMFDRLQRHKKALYTIKEKLVLAFPGNYGLYVAMHFGRFLNGTIETTEQQNAYDAIVYYLDNVDLHMSESLSEFFETLFASDKEKDITIFETTVHQHLSKMIADPETYLEQNHEMFEKHITYKTSDAYKQSPIASIQKSMLAFQRESGYQETFITNMKILSPAYAEYLKKIEVANDKMLKIFPDAKAMANIH</sequence>
<keyword evidence="4" id="KW-0804">Transcription</keyword>
<evidence type="ECO:0000313" key="6">
    <source>
        <dbReference type="EMBL" id="MBS7527389.1"/>
    </source>
</evidence>
<dbReference type="PANTHER" id="PTHR30204">
    <property type="entry name" value="REDOX-CYCLING DRUG-SENSING TRANSCRIPTIONAL ACTIVATOR SOXR"/>
    <property type="match status" value="1"/>
</dbReference>
<dbReference type="CDD" id="cd00592">
    <property type="entry name" value="HTH_MerR-like"/>
    <property type="match status" value="1"/>
</dbReference>
<dbReference type="SMART" id="SM00422">
    <property type="entry name" value="HTH_MERR"/>
    <property type="match status" value="1"/>
</dbReference>
<proteinExistence type="predicted"/>
<dbReference type="EMBL" id="JAHBCL010000020">
    <property type="protein sequence ID" value="MBS7527389.1"/>
    <property type="molecule type" value="Genomic_DNA"/>
</dbReference>